<reference evidence="1 2" key="1">
    <citation type="submission" date="2011-01" db="EMBL/GenBank/DDBJ databases">
        <authorList>
            <person name="Muzny D."/>
            <person name="Qin X."/>
            <person name="Deng J."/>
            <person name="Jiang H."/>
            <person name="Liu Y."/>
            <person name="Qu J."/>
            <person name="Song X.-Z."/>
            <person name="Zhang L."/>
            <person name="Thornton R."/>
            <person name="Coyle M."/>
            <person name="Francisco L."/>
            <person name="Jackson L."/>
            <person name="Javaid M."/>
            <person name="Korchina V."/>
            <person name="Kovar C."/>
            <person name="Mata R."/>
            <person name="Mathew T."/>
            <person name="Ngo R."/>
            <person name="Nguyen L."/>
            <person name="Nguyen N."/>
            <person name="Okwuonu G."/>
            <person name="Ongeri F."/>
            <person name="Pham C."/>
            <person name="Simmons D."/>
            <person name="Wilczek-Boney K."/>
            <person name="Hale W."/>
            <person name="Jakkamsetti A."/>
            <person name="Pham P."/>
            <person name="Ruth R."/>
            <person name="San Lucas F."/>
            <person name="Warren J."/>
            <person name="Zhang J."/>
            <person name="Zhao Z."/>
            <person name="Zhou C."/>
            <person name="Zhu D."/>
            <person name="Lee S."/>
            <person name="Bess C."/>
            <person name="Blankenburg K."/>
            <person name="Forbes L."/>
            <person name="Fu Q."/>
            <person name="Gubbala S."/>
            <person name="Hirani K."/>
            <person name="Jayaseelan J.C."/>
            <person name="Lara F."/>
            <person name="Munidasa M."/>
            <person name="Palculict T."/>
            <person name="Patil S."/>
            <person name="Pu L.-L."/>
            <person name="Saada N."/>
            <person name="Tang L."/>
            <person name="Weissenberger G."/>
            <person name="Zhu Y."/>
            <person name="Hemphill L."/>
            <person name="Shang Y."/>
            <person name="Youmans B."/>
            <person name="Ayvaz T."/>
            <person name="Ross M."/>
            <person name="Santibanez J."/>
            <person name="Aqrawi P."/>
            <person name="Gross S."/>
            <person name="Joshi V."/>
            <person name="Fowler G."/>
            <person name="Nazareth L."/>
            <person name="Reid J."/>
            <person name="Worley K."/>
            <person name="Petrosino J."/>
            <person name="Highlander S."/>
            <person name="Gibbs R."/>
        </authorList>
    </citation>
    <scope>NUCLEOTIDE SEQUENCE [LARGE SCALE GENOMIC DNA]</scope>
    <source>
        <strain evidence="1 2">ATCC 12755</strain>
    </source>
</reference>
<dbReference type="Proteomes" id="UP000004835">
    <property type="component" value="Unassembled WGS sequence"/>
</dbReference>
<proteinExistence type="predicted"/>
<comment type="caution">
    <text evidence="1">The sequence shown here is derived from an EMBL/GenBank/DDBJ whole genome shotgun (WGS) entry which is preliminary data.</text>
</comment>
<dbReference type="AlphaFoldDB" id="F0EN09"/>
<evidence type="ECO:0000313" key="1">
    <source>
        <dbReference type="EMBL" id="EGC68521.1"/>
    </source>
</evidence>
<dbReference type="EMBL" id="AEWT01000027">
    <property type="protein sequence ID" value="EGC68521.1"/>
    <property type="molecule type" value="Genomic_DNA"/>
</dbReference>
<sequence>MDRSAEAKDFFVCPNRFRFSLFSFFDGIAETAYTMFAIERE</sequence>
<accession>F0EN09</accession>
<gene>
    <name evidence="1" type="ORF">HMPREF9087_2801</name>
</gene>
<evidence type="ECO:0000313" key="2">
    <source>
        <dbReference type="Proteomes" id="UP000004835"/>
    </source>
</evidence>
<name>F0EN09_ENTCA</name>
<organism evidence="1 2">
    <name type="scientific">Enterococcus casseliflavus ATCC 12755</name>
    <dbReference type="NCBI Taxonomy" id="888066"/>
    <lineage>
        <taxon>Bacteria</taxon>
        <taxon>Bacillati</taxon>
        <taxon>Bacillota</taxon>
        <taxon>Bacilli</taxon>
        <taxon>Lactobacillales</taxon>
        <taxon>Enterococcaceae</taxon>
        <taxon>Enterococcus</taxon>
    </lineage>
</organism>
<protein>
    <submittedName>
        <fullName evidence="1">Uncharacterized protein</fullName>
    </submittedName>
</protein>
<dbReference type="HOGENOM" id="CLU_3269656_0_0_9"/>